<accession>A0AAW3F9V3</accession>
<protein>
    <recommendedName>
        <fullName evidence="5">Type IV pilus biogenesis protein PilP</fullName>
    </recommendedName>
</protein>
<evidence type="ECO:0000256" key="1">
    <source>
        <dbReference type="SAM" id="MobiDB-lite"/>
    </source>
</evidence>
<dbReference type="NCBIfam" id="TIGR03021">
    <property type="entry name" value="pilP_fam"/>
    <property type="match status" value="1"/>
</dbReference>
<name>A0AAW3F9V3_BURGA</name>
<sequence>MTRSTLRLLTLLCLMAVLVPTARAGEAVALASSAAVASAPAALPTAAVAEPSAAAPAASTTGAAPRAIKSVNAQLDDELARTPLLRAQKENADLERAIREASQPKATPSASSGAGPSTGAPSAAPAAPIVITPSPSPEISKRTGPPMADLSFVGAGAFNGKWIATVADDSGVFYDVQVGDILPSGWKVTQIDPFFVQLERGRQRRQIRSAS</sequence>
<dbReference type="InterPro" id="IPR022753">
    <property type="entry name" value="T4SS_pilus_biogen_PilP"/>
</dbReference>
<dbReference type="AlphaFoldDB" id="A0AAW3F9V3"/>
<gene>
    <name evidence="3" type="ORF">DM48_7879</name>
</gene>
<feature type="signal peptide" evidence="2">
    <location>
        <begin position="1"/>
        <end position="24"/>
    </location>
</feature>
<organism evidence="3 4">
    <name type="scientific">Burkholderia gladioli</name>
    <name type="common">Pseudomonas marginata</name>
    <name type="synonym">Phytomonas marginata</name>
    <dbReference type="NCBI Taxonomy" id="28095"/>
    <lineage>
        <taxon>Bacteria</taxon>
        <taxon>Pseudomonadati</taxon>
        <taxon>Pseudomonadota</taxon>
        <taxon>Betaproteobacteria</taxon>
        <taxon>Burkholderiales</taxon>
        <taxon>Burkholderiaceae</taxon>
        <taxon>Burkholderia</taxon>
    </lineage>
</organism>
<dbReference type="RefSeq" id="WP_080752287.1">
    <property type="nucleotide sequence ID" value="NZ_JAHPMB010000026.1"/>
</dbReference>
<keyword evidence="2" id="KW-0732">Signal</keyword>
<feature type="region of interest" description="Disordered" evidence="1">
    <location>
        <begin position="99"/>
        <end position="143"/>
    </location>
</feature>
<proteinExistence type="predicted"/>
<evidence type="ECO:0000313" key="4">
    <source>
        <dbReference type="Proteomes" id="UP000029590"/>
    </source>
</evidence>
<dbReference type="EMBL" id="JPGG01000012">
    <property type="protein sequence ID" value="KGC20315.1"/>
    <property type="molecule type" value="Genomic_DNA"/>
</dbReference>
<evidence type="ECO:0000256" key="2">
    <source>
        <dbReference type="SAM" id="SignalP"/>
    </source>
</evidence>
<evidence type="ECO:0000313" key="3">
    <source>
        <dbReference type="EMBL" id="KGC20315.1"/>
    </source>
</evidence>
<feature type="compositionally biased region" description="Low complexity" evidence="1">
    <location>
        <begin position="106"/>
        <end position="133"/>
    </location>
</feature>
<feature type="chain" id="PRO_5043834164" description="Type IV pilus biogenesis protein PilP" evidence="2">
    <location>
        <begin position="25"/>
        <end position="211"/>
    </location>
</feature>
<reference evidence="3 4" key="1">
    <citation type="submission" date="2014-04" db="EMBL/GenBank/DDBJ databases">
        <authorList>
            <person name="Bishop-Lilly K.A."/>
            <person name="Broomall S.M."/>
            <person name="Chain P.S."/>
            <person name="Chertkov O."/>
            <person name="Coyne S.R."/>
            <person name="Daligault H.E."/>
            <person name="Davenport K.W."/>
            <person name="Erkkila T."/>
            <person name="Frey K.G."/>
            <person name="Gibbons H.S."/>
            <person name="Gu W."/>
            <person name="Jaissle J."/>
            <person name="Johnson S.L."/>
            <person name="Koroleva G.I."/>
            <person name="Ladner J.T."/>
            <person name="Lo C.-C."/>
            <person name="Minogue T.D."/>
            <person name="Munk C."/>
            <person name="Palacios G.F."/>
            <person name="Redden C.L."/>
            <person name="Rosenzweig C.N."/>
            <person name="Scholz M.B."/>
            <person name="Teshima H."/>
            <person name="Xu Y."/>
        </authorList>
    </citation>
    <scope>NUCLEOTIDE SEQUENCE [LARGE SCALE GENOMIC DNA]</scope>
    <source>
        <strain evidence="4">gladioli</strain>
    </source>
</reference>
<comment type="caution">
    <text evidence="3">The sequence shown here is derived from an EMBL/GenBank/DDBJ whole genome shotgun (WGS) entry which is preliminary data.</text>
</comment>
<dbReference type="Proteomes" id="UP000029590">
    <property type="component" value="Unassembled WGS sequence"/>
</dbReference>
<evidence type="ECO:0008006" key="5">
    <source>
        <dbReference type="Google" id="ProtNLM"/>
    </source>
</evidence>